<dbReference type="InterPro" id="IPR004879">
    <property type="entry name" value="Ssp411-like_TRX"/>
</dbReference>
<dbReference type="RefSeq" id="WP_146440349.1">
    <property type="nucleotide sequence ID" value="NZ_SJPL01000001.1"/>
</dbReference>
<proteinExistence type="predicted"/>
<dbReference type="Gene3D" id="3.40.30.10">
    <property type="entry name" value="Glutaredoxin"/>
    <property type="match status" value="1"/>
</dbReference>
<dbReference type="OrthoDB" id="9762614at2"/>
<evidence type="ECO:0000313" key="2">
    <source>
        <dbReference type="EMBL" id="TWT72492.1"/>
    </source>
</evidence>
<dbReference type="SUPFAM" id="SSF52833">
    <property type="entry name" value="Thioredoxin-like"/>
    <property type="match status" value="1"/>
</dbReference>
<dbReference type="InterPro" id="IPR024705">
    <property type="entry name" value="Ssp411"/>
</dbReference>
<keyword evidence="3" id="KW-1185">Reference proteome</keyword>
<dbReference type="InterPro" id="IPR010819">
    <property type="entry name" value="AGE/CE"/>
</dbReference>
<dbReference type="InterPro" id="IPR008928">
    <property type="entry name" value="6-hairpin_glycosidase_sf"/>
</dbReference>
<sequence length="682" mass="75640">MPNRLAESLSPYLLQHQNNPVDWFPWCNEAFQLAKKLDRPIFLSVGYAACHWCHVMEHESFENEAIAEFLNNYFISVKVDREERPDVDQIYMNAVQVMSGRGGWPMSVFLDHDRRPFYAGTYWPPTQRAGMPGFAQVLDAIAAAWQDRRDEVVHHADQITAALTQLAKGTGDSVDQPADDVELARRIVRQACDQLVRVLDRNDGGFGGAPKFPHATDLLLLLSQVAVKPNVDYRGACELTLNKMAAGGIFDHIGGGFARYSVDSKWLVPHFEKMLYDNALLATTYTRGFQVTGSGHFAAVADATLRYMARDMVDPSGGLHCSEDADSEGVEGKFYVWKPGQVTAVLGKDRSDRFCQIYDITDAGNFEGTSIPNRLHATDPNAWDLEPQALETQLAADRESLRQARQKRVRPGRDDKIITAWNALAIDAFAVAGAVFDSQEWIDVATKAGQFLCSRMRRDDGRLLHAFRAGTAHLDAYVDDYALTASAFVTLYQVTADKTWIDTANQLVDSMIEHFWDDTEGGFYYTADDSETLITRNKDWHDGSLVSGNGAAVNVLLTLADLTGNDRYRQHAQRTLNTAAEILQSQSAAAASLVIGLDRLHRGNRQMVLAVPSKSDVPAWRGKLFAKHRSHTTLAWHLGDTDNVALADQKSCVDGRPTLYVCEDFTCGQPLTADSVVSALAE</sequence>
<dbReference type="PANTHER" id="PTHR42899">
    <property type="entry name" value="SPERMATOGENESIS-ASSOCIATED PROTEIN 20"/>
    <property type="match status" value="1"/>
</dbReference>
<accession>A0A5C5YGY2</accession>
<dbReference type="PIRSF" id="PIRSF006402">
    <property type="entry name" value="UCP006402_thioredoxin"/>
    <property type="match status" value="1"/>
</dbReference>
<dbReference type="SUPFAM" id="SSF48208">
    <property type="entry name" value="Six-hairpin glycosidases"/>
    <property type="match status" value="1"/>
</dbReference>
<dbReference type="InterPro" id="IPR036249">
    <property type="entry name" value="Thioredoxin-like_sf"/>
</dbReference>
<evidence type="ECO:0000313" key="3">
    <source>
        <dbReference type="Proteomes" id="UP000317238"/>
    </source>
</evidence>
<gene>
    <name evidence="2" type="ORF">Pan14r_48120</name>
</gene>
<dbReference type="Pfam" id="PF07221">
    <property type="entry name" value="GlcNAc_2-epim"/>
    <property type="match status" value="1"/>
</dbReference>
<dbReference type="AlphaFoldDB" id="A0A5C5YGY2"/>
<evidence type="ECO:0000259" key="1">
    <source>
        <dbReference type="Pfam" id="PF03190"/>
    </source>
</evidence>
<dbReference type="PANTHER" id="PTHR42899:SF1">
    <property type="entry name" value="SPERMATOGENESIS-ASSOCIATED PROTEIN 20"/>
    <property type="match status" value="1"/>
</dbReference>
<feature type="domain" description="Spermatogenesis-associated protein 20-like TRX" evidence="1">
    <location>
        <begin position="3"/>
        <end position="163"/>
    </location>
</feature>
<protein>
    <submittedName>
        <fullName evidence="2">N-acylglucosamine 2-epimerase (GlcNAc 2-epimerase)</fullName>
    </submittedName>
</protein>
<organism evidence="2 3">
    <name type="scientific">Crateriforma conspicua</name>
    <dbReference type="NCBI Taxonomy" id="2527996"/>
    <lineage>
        <taxon>Bacteria</taxon>
        <taxon>Pseudomonadati</taxon>
        <taxon>Planctomycetota</taxon>
        <taxon>Planctomycetia</taxon>
        <taxon>Planctomycetales</taxon>
        <taxon>Planctomycetaceae</taxon>
        <taxon>Crateriforma</taxon>
    </lineage>
</organism>
<dbReference type="Pfam" id="PF03190">
    <property type="entry name" value="Thioredox_DsbH"/>
    <property type="match status" value="1"/>
</dbReference>
<dbReference type="CDD" id="cd02955">
    <property type="entry name" value="SSP411"/>
    <property type="match status" value="1"/>
</dbReference>
<dbReference type="GO" id="GO:0016853">
    <property type="term" value="F:isomerase activity"/>
    <property type="evidence" value="ECO:0007669"/>
    <property type="project" value="InterPro"/>
</dbReference>
<dbReference type="EMBL" id="SJPL01000001">
    <property type="protein sequence ID" value="TWT72492.1"/>
    <property type="molecule type" value="Genomic_DNA"/>
</dbReference>
<dbReference type="GO" id="GO:0005975">
    <property type="term" value="P:carbohydrate metabolic process"/>
    <property type="evidence" value="ECO:0007669"/>
    <property type="project" value="InterPro"/>
</dbReference>
<reference evidence="2 3" key="1">
    <citation type="submission" date="2019-02" db="EMBL/GenBank/DDBJ databases">
        <title>Deep-cultivation of Planctomycetes and their phenomic and genomic characterization uncovers novel biology.</title>
        <authorList>
            <person name="Wiegand S."/>
            <person name="Jogler M."/>
            <person name="Boedeker C."/>
            <person name="Pinto D."/>
            <person name="Vollmers J."/>
            <person name="Rivas-Marin E."/>
            <person name="Kohn T."/>
            <person name="Peeters S.H."/>
            <person name="Heuer A."/>
            <person name="Rast P."/>
            <person name="Oberbeckmann S."/>
            <person name="Bunk B."/>
            <person name="Jeske O."/>
            <person name="Meyerdierks A."/>
            <person name="Storesund J.E."/>
            <person name="Kallscheuer N."/>
            <person name="Luecker S."/>
            <person name="Lage O.M."/>
            <person name="Pohl T."/>
            <person name="Merkel B.J."/>
            <person name="Hornburger P."/>
            <person name="Mueller R.-W."/>
            <person name="Bruemmer F."/>
            <person name="Labrenz M."/>
            <person name="Spormann A.M."/>
            <person name="Op Den Camp H."/>
            <person name="Overmann J."/>
            <person name="Amann R."/>
            <person name="Jetten M.S.M."/>
            <person name="Mascher T."/>
            <person name="Medema M.H."/>
            <person name="Devos D.P."/>
            <person name="Kaster A.-K."/>
            <person name="Ovreas L."/>
            <person name="Rohde M."/>
            <person name="Galperin M.Y."/>
            <person name="Jogler C."/>
        </authorList>
    </citation>
    <scope>NUCLEOTIDE SEQUENCE [LARGE SCALE GENOMIC DNA]</scope>
    <source>
        <strain evidence="2 3">Pan14r</strain>
    </source>
</reference>
<dbReference type="Gene3D" id="1.50.10.20">
    <property type="match status" value="1"/>
</dbReference>
<dbReference type="Proteomes" id="UP000317238">
    <property type="component" value="Unassembled WGS sequence"/>
</dbReference>
<name>A0A5C5YGY2_9PLAN</name>
<comment type="caution">
    <text evidence="2">The sequence shown here is derived from an EMBL/GenBank/DDBJ whole genome shotgun (WGS) entry which is preliminary data.</text>
</comment>